<gene>
    <name evidence="3" type="ORF">PBS001_LOCUS2714</name>
</gene>
<accession>A0ABN8CSC5</accession>
<dbReference type="SUPFAM" id="SSF49899">
    <property type="entry name" value="Concanavalin A-like lectins/glucanases"/>
    <property type="match status" value="1"/>
</dbReference>
<proteinExistence type="predicted"/>
<reference evidence="3 4" key="1">
    <citation type="submission" date="2021-11" db="EMBL/GenBank/DDBJ databases">
        <authorList>
            <person name="Islam A."/>
            <person name="Islam S."/>
            <person name="Flora M.S."/>
            <person name="Rahman M."/>
            <person name="Ziaur R.M."/>
            <person name="Epstein J.H."/>
            <person name="Hassan M."/>
            <person name="Klassen M."/>
            <person name="Woodard K."/>
            <person name="Webb A."/>
            <person name="Webby R.J."/>
            <person name="El Zowalaty M.E."/>
        </authorList>
    </citation>
    <scope>NUCLEOTIDE SEQUENCE [LARGE SCALE GENOMIC DNA]</scope>
    <source>
        <strain evidence="3">Pbs1</strain>
    </source>
</reference>
<dbReference type="Proteomes" id="UP001158986">
    <property type="component" value="Unassembled WGS sequence"/>
</dbReference>
<evidence type="ECO:0000259" key="2">
    <source>
        <dbReference type="Pfam" id="PF09206"/>
    </source>
</evidence>
<dbReference type="EMBL" id="CAKLCB010000151">
    <property type="protein sequence ID" value="CAH0516028.1"/>
    <property type="molecule type" value="Genomic_DNA"/>
</dbReference>
<evidence type="ECO:0000313" key="4">
    <source>
        <dbReference type="Proteomes" id="UP001158986"/>
    </source>
</evidence>
<feature type="domain" description="Alpha-L-arabinofuranosidase B catalytic" evidence="2">
    <location>
        <begin position="21"/>
        <end position="61"/>
    </location>
</feature>
<keyword evidence="1" id="KW-0732">Signal</keyword>
<dbReference type="Gene3D" id="2.60.120.200">
    <property type="match status" value="1"/>
</dbReference>
<evidence type="ECO:0000256" key="1">
    <source>
        <dbReference type="SAM" id="SignalP"/>
    </source>
</evidence>
<feature type="chain" id="PRO_5046807326" description="Alpha-L-arabinofuranosidase B catalytic domain-containing protein" evidence="1">
    <location>
        <begin position="19"/>
        <end position="75"/>
    </location>
</feature>
<dbReference type="InterPro" id="IPR013320">
    <property type="entry name" value="ConA-like_dom_sf"/>
</dbReference>
<name>A0ABN8CSC5_9STRA</name>
<organism evidence="3 4">
    <name type="scientific">Peronospora belbahrii</name>
    <dbReference type="NCBI Taxonomy" id="622444"/>
    <lineage>
        <taxon>Eukaryota</taxon>
        <taxon>Sar</taxon>
        <taxon>Stramenopiles</taxon>
        <taxon>Oomycota</taxon>
        <taxon>Peronosporomycetes</taxon>
        <taxon>Peronosporales</taxon>
        <taxon>Peronosporaceae</taxon>
        <taxon>Peronospora</taxon>
    </lineage>
</organism>
<keyword evidence="4" id="KW-1185">Reference proteome</keyword>
<dbReference type="InterPro" id="IPR015289">
    <property type="entry name" value="A-L-arabinofuranosidase_B_cat"/>
</dbReference>
<evidence type="ECO:0000313" key="3">
    <source>
        <dbReference type="EMBL" id="CAH0516028.1"/>
    </source>
</evidence>
<protein>
    <recommendedName>
        <fullName evidence="2">Alpha-L-arabinofuranosidase B catalytic domain-containing protein</fullName>
    </recommendedName>
</protein>
<feature type="signal peptide" evidence="1">
    <location>
        <begin position="1"/>
        <end position="18"/>
    </location>
</feature>
<dbReference type="Pfam" id="PF09206">
    <property type="entry name" value="ArabFuran-catal"/>
    <property type="match status" value="1"/>
</dbReference>
<comment type="caution">
    <text evidence="3">The sequence shown here is derived from an EMBL/GenBank/DDBJ whole genome shotgun (WGS) entry which is preliminary data.</text>
</comment>
<sequence>MLRGLCLLSAVCFGIVSAGTCDALQSAGTPCVAAHGMTRSLCGAAYKGPLYQVKRESDRRRSIYILCLTETSPTL</sequence>